<protein>
    <submittedName>
        <fullName evidence="4">Outer membrane lipid asymmetry maintenance protein MlaD</fullName>
    </submittedName>
</protein>
<evidence type="ECO:0000313" key="5">
    <source>
        <dbReference type="Proteomes" id="UP000234341"/>
    </source>
</evidence>
<evidence type="ECO:0000259" key="3">
    <source>
        <dbReference type="Pfam" id="PF02470"/>
    </source>
</evidence>
<dbReference type="NCBIfam" id="TIGR04430">
    <property type="entry name" value="OM_asym_MlaD"/>
    <property type="match status" value="1"/>
</dbReference>
<gene>
    <name evidence="4" type="primary">mlaD</name>
    <name evidence="4" type="ORF">CYJ10_05395</name>
</gene>
<proteinExistence type="predicted"/>
<keyword evidence="2" id="KW-0472">Membrane</keyword>
<sequence length="192" mass="19799">MKKNSLDYWVGLFVVVGFAALLFLALKAGNMSSLSFQDTYAVTAQFDNIGGLKPRAPVKSAGVVVGRVASINFDDKQYQATVTMNLEKRYEFPRDTSAKILTSGLLGEQYIGLEAGGDDKMLAQGSKITMTQSAVVLENLIGQFLYNKAADAGAGGNSGSASAPAPSSSSSSNTSGSGAAALPAAPGMGDNK</sequence>
<dbReference type="InterPro" id="IPR030970">
    <property type="entry name" value="ABC_MlaD"/>
</dbReference>
<evidence type="ECO:0000313" key="4">
    <source>
        <dbReference type="EMBL" id="PLQ01134.1"/>
    </source>
</evidence>
<accession>A0A2N5CG05</accession>
<comment type="caution">
    <text evidence="4">The sequence shown here is derived from an EMBL/GenBank/DDBJ whole genome shotgun (WGS) entry which is preliminary data.</text>
</comment>
<feature type="compositionally biased region" description="Low complexity" evidence="1">
    <location>
        <begin position="159"/>
        <end position="192"/>
    </location>
</feature>
<feature type="domain" description="Mce/MlaD" evidence="3">
    <location>
        <begin position="39"/>
        <end position="116"/>
    </location>
</feature>
<dbReference type="Pfam" id="PF02470">
    <property type="entry name" value="MlaD"/>
    <property type="match status" value="1"/>
</dbReference>
<dbReference type="GO" id="GO:0005548">
    <property type="term" value="F:phospholipid transporter activity"/>
    <property type="evidence" value="ECO:0007669"/>
    <property type="project" value="TreeGrafter"/>
</dbReference>
<keyword evidence="2" id="KW-0812">Transmembrane</keyword>
<dbReference type="InterPro" id="IPR003399">
    <property type="entry name" value="Mce/MlaD"/>
</dbReference>
<dbReference type="Proteomes" id="UP000234341">
    <property type="component" value="Unassembled WGS sequence"/>
</dbReference>
<feature type="transmembrane region" description="Helical" evidence="2">
    <location>
        <begin position="6"/>
        <end position="26"/>
    </location>
</feature>
<organism evidence="4 5">
    <name type="scientific">Cupriavidus pauculus</name>
    <dbReference type="NCBI Taxonomy" id="82633"/>
    <lineage>
        <taxon>Bacteria</taxon>
        <taxon>Pseudomonadati</taxon>
        <taxon>Pseudomonadota</taxon>
        <taxon>Betaproteobacteria</taxon>
        <taxon>Burkholderiales</taxon>
        <taxon>Burkholderiaceae</taxon>
        <taxon>Cupriavidus</taxon>
    </lineage>
</organism>
<dbReference type="InterPro" id="IPR052336">
    <property type="entry name" value="MlaD_Phospholipid_Transporter"/>
</dbReference>
<keyword evidence="2" id="KW-1133">Transmembrane helix</keyword>
<evidence type="ECO:0000256" key="1">
    <source>
        <dbReference type="SAM" id="MobiDB-lite"/>
    </source>
</evidence>
<dbReference type="PANTHER" id="PTHR33371:SF4">
    <property type="entry name" value="INTERMEMBRANE PHOSPHOLIPID TRANSPORT SYSTEM BINDING PROTEIN MLAD"/>
    <property type="match status" value="1"/>
</dbReference>
<dbReference type="STRING" id="82633.GCA_000974605_04089"/>
<reference evidence="4 5" key="1">
    <citation type="submission" date="2017-12" db="EMBL/GenBank/DDBJ databases">
        <title>Genome sequence of the active heterotrophic nitrifier-denitrifier, Cupriavidus pauculus UM1.</title>
        <authorList>
            <person name="Putonti C."/>
            <person name="Castignetti D."/>
        </authorList>
    </citation>
    <scope>NUCLEOTIDE SEQUENCE [LARGE SCALE GENOMIC DNA]</scope>
    <source>
        <strain evidence="4 5">UM1</strain>
    </source>
</reference>
<dbReference type="GO" id="GO:0005543">
    <property type="term" value="F:phospholipid binding"/>
    <property type="evidence" value="ECO:0007669"/>
    <property type="project" value="TreeGrafter"/>
</dbReference>
<feature type="region of interest" description="Disordered" evidence="1">
    <location>
        <begin position="153"/>
        <end position="192"/>
    </location>
</feature>
<evidence type="ECO:0000256" key="2">
    <source>
        <dbReference type="SAM" id="Phobius"/>
    </source>
</evidence>
<dbReference type="EMBL" id="PJRP01000002">
    <property type="protein sequence ID" value="PLQ01134.1"/>
    <property type="molecule type" value="Genomic_DNA"/>
</dbReference>
<dbReference type="AlphaFoldDB" id="A0A2N5CG05"/>
<dbReference type="RefSeq" id="WP_101680506.1">
    <property type="nucleotide sequence ID" value="NZ_PJRP01000002.1"/>
</dbReference>
<dbReference type="OrthoDB" id="9788420at2"/>
<dbReference type="PANTHER" id="PTHR33371">
    <property type="entry name" value="INTERMEMBRANE PHOSPHOLIPID TRANSPORT SYSTEM BINDING PROTEIN MLAD-RELATED"/>
    <property type="match status" value="1"/>
</dbReference>
<name>A0A2N5CG05_9BURK</name>